<dbReference type="AlphaFoldDB" id="A0A6J6EWL9"/>
<name>A0A6J6EWL9_9ZZZZ</name>
<feature type="transmembrane region" description="Helical" evidence="1">
    <location>
        <begin position="117"/>
        <end position="137"/>
    </location>
</feature>
<feature type="transmembrane region" description="Helical" evidence="1">
    <location>
        <begin position="65"/>
        <end position="83"/>
    </location>
</feature>
<dbReference type="EMBL" id="CAEZTL010000171">
    <property type="protein sequence ID" value="CAB4579113.1"/>
    <property type="molecule type" value="Genomic_DNA"/>
</dbReference>
<evidence type="ECO:0000259" key="2">
    <source>
        <dbReference type="Pfam" id="PF00892"/>
    </source>
</evidence>
<feature type="domain" description="EamA" evidence="2">
    <location>
        <begin position="2"/>
        <end position="131"/>
    </location>
</feature>
<dbReference type="Pfam" id="PF00892">
    <property type="entry name" value="EamA"/>
    <property type="match status" value="1"/>
</dbReference>
<feature type="transmembrane region" description="Helical" evidence="1">
    <location>
        <begin position="89"/>
        <end position="110"/>
    </location>
</feature>
<accession>A0A6J6EWL9</accession>
<organism evidence="3">
    <name type="scientific">freshwater metagenome</name>
    <dbReference type="NCBI Taxonomy" id="449393"/>
    <lineage>
        <taxon>unclassified sequences</taxon>
        <taxon>metagenomes</taxon>
        <taxon>ecological metagenomes</taxon>
    </lineage>
</organism>
<sequence length="277" mass="28779">MAIIFALGSALSIALGTFLTKSVTIRLPGFSSVGVLFYLNAVVIALASFFIPIWNPMDIGDVARATLGGFTTALGAYLIFLIVSRSSASAAGVGASLSPGAVLILSPLLLQSSVTVVQVALVLVIIFAALIPLRTAVESTSSLASFALLGAIGLCTGLTTILISLQLSNDMELVQILLIQQFVAGSLFVALYPPKGFTVSDYFALSRRSIFMGLGWILTVAALTTGSAILVQSTLATVPIWILIMETISQRKRPAANVIVSAVLASTGIILLSTVFA</sequence>
<reference evidence="3" key="1">
    <citation type="submission" date="2020-05" db="EMBL/GenBank/DDBJ databases">
        <authorList>
            <person name="Chiriac C."/>
            <person name="Salcher M."/>
            <person name="Ghai R."/>
            <person name="Kavagutti S V."/>
        </authorList>
    </citation>
    <scope>NUCLEOTIDE SEQUENCE</scope>
</reference>
<keyword evidence="1" id="KW-0472">Membrane</keyword>
<protein>
    <submittedName>
        <fullName evidence="3">Unannotated protein</fullName>
    </submittedName>
</protein>
<keyword evidence="1" id="KW-0812">Transmembrane</keyword>
<feature type="transmembrane region" description="Helical" evidence="1">
    <location>
        <begin position="30"/>
        <end position="53"/>
    </location>
</feature>
<keyword evidence="1" id="KW-1133">Transmembrane helix</keyword>
<proteinExistence type="predicted"/>
<evidence type="ECO:0000313" key="3">
    <source>
        <dbReference type="EMBL" id="CAB4579113.1"/>
    </source>
</evidence>
<feature type="transmembrane region" description="Helical" evidence="1">
    <location>
        <begin position="256"/>
        <end position="276"/>
    </location>
</feature>
<feature type="transmembrane region" description="Helical" evidence="1">
    <location>
        <begin position="214"/>
        <end position="244"/>
    </location>
</feature>
<feature type="transmembrane region" description="Helical" evidence="1">
    <location>
        <begin position="143"/>
        <end position="165"/>
    </location>
</feature>
<dbReference type="GO" id="GO:0016020">
    <property type="term" value="C:membrane"/>
    <property type="evidence" value="ECO:0007669"/>
    <property type="project" value="InterPro"/>
</dbReference>
<dbReference type="InterPro" id="IPR000620">
    <property type="entry name" value="EamA_dom"/>
</dbReference>
<feature type="transmembrane region" description="Helical" evidence="1">
    <location>
        <begin position="177"/>
        <end position="194"/>
    </location>
</feature>
<gene>
    <name evidence="3" type="ORF">UFOPK1683_01148</name>
</gene>
<evidence type="ECO:0000256" key="1">
    <source>
        <dbReference type="SAM" id="Phobius"/>
    </source>
</evidence>